<evidence type="ECO:0000259" key="7">
    <source>
        <dbReference type="PROSITE" id="PS50048"/>
    </source>
</evidence>
<dbReference type="InterPro" id="IPR001138">
    <property type="entry name" value="Zn2Cys6_DnaBD"/>
</dbReference>
<keyword evidence="3" id="KW-0805">Transcription regulation</keyword>
<dbReference type="STRING" id="1325735.A0A428SUU6"/>
<keyword evidence="1" id="KW-0479">Metal-binding</keyword>
<evidence type="ECO:0000256" key="4">
    <source>
        <dbReference type="ARBA" id="ARBA00023125"/>
    </source>
</evidence>
<dbReference type="SMART" id="SM00066">
    <property type="entry name" value="GAL4"/>
    <property type="match status" value="1"/>
</dbReference>
<evidence type="ECO:0000256" key="2">
    <source>
        <dbReference type="ARBA" id="ARBA00022833"/>
    </source>
</evidence>
<dbReference type="Pfam" id="PF00172">
    <property type="entry name" value="Zn_clus"/>
    <property type="match status" value="1"/>
</dbReference>
<keyword evidence="9" id="KW-1185">Reference proteome</keyword>
<keyword evidence="2" id="KW-0862">Zinc</keyword>
<dbReference type="PANTHER" id="PTHR36206:SF12">
    <property type="entry name" value="ASPERCRYPTIN BIOSYNTHESIS CLUSTER-SPECIFIC TRANSCRIPTION REGULATOR ATNN-RELATED"/>
    <property type="match status" value="1"/>
</dbReference>
<reference evidence="8 9" key="1">
    <citation type="submission" date="2017-06" db="EMBL/GenBank/DDBJ databases">
        <title>Comparative genomic analysis of Ambrosia Fusariam Clade fungi.</title>
        <authorList>
            <person name="Stajich J.E."/>
            <person name="Carrillo J."/>
            <person name="Kijimoto T."/>
            <person name="Eskalen A."/>
            <person name="O'Donnell K."/>
            <person name="Kasson M."/>
        </authorList>
    </citation>
    <scope>NUCLEOTIDE SEQUENCE [LARGE SCALE GENOMIC DNA]</scope>
    <source>
        <strain evidence="8 9">NRRL62579</strain>
    </source>
</reference>
<dbReference type="InterPro" id="IPR052360">
    <property type="entry name" value="Transcr_Regulatory_Proteins"/>
</dbReference>
<dbReference type="PROSITE" id="PS50048">
    <property type="entry name" value="ZN2_CY6_FUNGAL_2"/>
    <property type="match status" value="1"/>
</dbReference>
<comment type="caution">
    <text evidence="8">The sequence shown here is derived from an EMBL/GenBank/DDBJ whole genome shotgun (WGS) entry which is preliminary data.</text>
</comment>
<dbReference type="InterPro" id="IPR036864">
    <property type="entry name" value="Zn2-C6_fun-type_DNA-bd_sf"/>
</dbReference>
<accession>A0A428SUU6</accession>
<dbReference type="SUPFAM" id="SSF57701">
    <property type="entry name" value="Zn2/Cys6 DNA-binding domain"/>
    <property type="match status" value="1"/>
</dbReference>
<feature type="domain" description="Zn(2)-C6 fungal-type" evidence="7">
    <location>
        <begin position="20"/>
        <end position="48"/>
    </location>
</feature>
<evidence type="ECO:0000313" key="8">
    <source>
        <dbReference type="EMBL" id="RSL93548.1"/>
    </source>
</evidence>
<evidence type="ECO:0000256" key="1">
    <source>
        <dbReference type="ARBA" id="ARBA00022723"/>
    </source>
</evidence>
<dbReference type="GO" id="GO:0003677">
    <property type="term" value="F:DNA binding"/>
    <property type="evidence" value="ECO:0007669"/>
    <property type="project" value="UniProtKB-KW"/>
</dbReference>
<evidence type="ECO:0000256" key="6">
    <source>
        <dbReference type="ARBA" id="ARBA00023242"/>
    </source>
</evidence>
<evidence type="ECO:0000256" key="5">
    <source>
        <dbReference type="ARBA" id="ARBA00023163"/>
    </source>
</evidence>
<evidence type="ECO:0000256" key="3">
    <source>
        <dbReference type="ARBA" id="ARBA00023015"/>
    </source>
</evidence>
<proteinExistence type="predicted"/>
<dbReference type="GO" id="GO:0000981">
    <property type="term" value="F:DNA-binding transcription factor activity, RNA polymerase II-specific"/>
    <property type="evidence" value="ECO:0007669"/>
    <property type="project" value="InterPro"/>
</dbReference>
<gene>
    <name evidence="8" type="ORF">CEP52_013182</name>
</gene>
<keyword evidence="4" id="KW-0238">DNA-binding</keyword>
<sequence>MAGTLTRKRNIQGRTKVKTGCATCRIRKIKCDEGKPFCLKCVKTGRTCDGYESPFRLVTSQSIHKSYADGLKSGAGLNVIRPTVIEISPKDINLLSRYFSTKTMFDVKLGCDEEARQFPLFELFGNILRRRETYQWLSGSGT</sequence>
<dbReference type="PROSITE" id="PS00463">
    <property type="entry name" value="ZN2_CY6_FUNGAL_1"/>
    <property type="match status" value="1"/>
</dbReference>
<protein>
    <recommendedName>
        <fullName evidence="7">Zn(2)-C6 fungal-type domain-containing protein</fullName>
    </recommendedName>
</protein>
<evidence type="ECO:0000313" key="9">
    <source>
        <dbReference type="Proteomes" id="UP000287144"/>
    </source>
</evidence>
<dbReference type="GO" id="GO:0008270">
    <property type="term" value="F:zinc ion binding"/>
    <property type="evidence" value="ECO:0007669"/>
    <property type="project" value="InterPro"/>
</dbReference>
<dbReference type="AlphaFoldDB" id="A0A428SUU6"/>
<dbReference type="Proteomes" id="UP000287144">
    <property type="component" value="Unassembled WGS sequence"/>
</dbReference>
<dbReference type="PANTHER" id="PTHR36206">
    <property type="entry name" value="ASPERCRYPTIN BIOSYNTHESIS CLUSTER-SPECIFIC TRANSCRIPTION REGULATOR ATNN-RELATED"/>
    <property type="match status" value="1"/>
</dbReference>
<organism evidence="8 9">
    <name type="scientific">Fusarium oligoseptatum</name>
    <dbReference type="NCBI Taxonomy" id="2604345"/>
    <lineage>
        <taxon>Eukaryota</taxon>
        <taxon>Fungi</taxon>
        <taxon>Dikarya</taxon>
        <taxon>Ascomycota</taxon>
        <taxon>Pezizomycotina</taxon>
        <taxon>Sordariomycetes</taxon>
        <taxon>Hypocreomycetidae</taxon>
        <taxon>Hypocreales</taxon>
        <taxon>Nectriaceae</taxon>
        <taxon>Fusarium</taxon>
        <taxon>Fusarium solani species complex</taxon>
    </lineage>
</organism>
<dbReference type="Gene3D" id="4.10.240.10">
    <property type="entry name" value="Zn(2)-C6 fungal-type DNA-binding domain"/>
    <property type="match status" value="1"/>
</dbReference>
<dbReference type="EMBL" id="NKCK01000183">
    <property type="protein sequence ID" value="RSL93548.1"/>
    <property type="molecule type" value="Genomic_DNA"/>
</dbReference>
<name>A0A428SUU6_9HYPO</name>
<dbReference type="CDD" id="cd00067">
    <property type="entry name" value="GAL4"/>
    <property type="match status" value="1"/>
</dbReference>
<keyword evidence="5" id="KW-0804">Transcription</keyword>
<keyword evidence="6" id="KW-0539">Nucleus</keyword>